<organism evidence="21 22">
    <name type="scientific">Phlebotomus papatasi</name>
    <name type="common">Sandfly</name>
    <dbReference type="NCBI Taxonomy" id="29031"/>
    <lineage>
        <taxon>Eukaryota</taxon>
        <taxon>Metazoa</taxon>
        <taxon>Ecdysozoa</taxon>
        <taxon>Arthropoda</taxon>
        <taxon>Hexapoda</taxon>
        <taxon>Insecta</taxon>
        <taxon>Pterygota</taxon>
        <taxon>Neoptera</taxon>
        <taxon>Endopterygota</taxon>
        <taxon>Diptera</taxon>
        <taxon>Nematocera</taxon>
        <taxon>Psychodoidea</taxon>
        <taxon>Psychodidae</taxon>
        <taxon>Phlebotomus</taxon>
        <taxon>Phlebotomus</taxon>
    </lineage>
</organism>
<sequence>MSEELSKGEEAAVEYNLSQFQLEKVLNSNSGSKTMSLLGHFADLSDEKRAVVILEKKAFTEADLTSKSGFFSDSTSLRTEFVNDIYGNFECFPRPEINSIKTTVIYPATEKHIEKYSKQEIHIVQETPELYREITLKHIEKEQFSLEHKKESERIIFEDPCEETGFILLPDLKWDSKTTETLYCLALVRKHGLKSLRDLNAGHLPLLRNILTKGVAAIEKKYAVARSQLRIYLHYQPSFYHLHVHFTYLKHDAPGIFCEKSHLLDTVITSGMSTGERDLPGNSSKENKVEGVREFLVEHRPRLQSASVFIHLGENVRESVKVSVKPTEILLKFPNKTLKVLLEQFTLNTRSLTSMVASGRHISFRINTNHGQFDEEVISESTPSGFPQNLIIPINLKANQTFRIICSNCRAPLVPRGSIFLRRILELPSESADASDWFCHKHTAGTGILTPKLDEILYGHFFFTMNRRSVVNIREKNHLIYCQRCLQMLGKSFEGDRMKLWNENVIFFTEKHEELHLMPNINQMANFCTIVRKILLDFTMAGQCGLVHFQKIAFNCHLPDGKVLYLLLQIVDKNLEVYRGQEDSEQDCIHLIHGSAMKVMYQSGQEAEIPQIREWLEDSNVTHLEISFQMLKNALDTFAENSQILPQVYRSSCGFHLSYLFSN</sequence>
<evidence type="ECO:0000256" key="8">
    <source>
        <dbReference type="ARBA" id="ARBA00022553"/>
    </source>
</evidence>
<name>A0A1B0DAR6_PHLPP</name>
<dbReference type="SUPFAM" id="SSF102860">
    <property type="entry name" value="mRNA decapping enzyme DcpS N-terminal domain"/>
    <property type="match status" value="1"/>
</dbReference>
<dbReference type="VEuPathDB" id="VectorBase:PPAPM1_002693"/>
<evidence type="ECO:0000256" key="15">
    <source>
        <dbReference type="ARBA" id="ARBA00030042"/>
    </source>
</evidence>
<evidence type="ECO:0000256" key="14">
    <source>
        <dbReference type="ARBA" id="ARBA00029885"/>
    </source>
</evidence>
<dbReference type="EC" id="3.6.1.59" evidence="5"/>
<evidence type="ECO:0000256" key="4">
    <source>
        <dbReference type="ARBA" id="ARBA00011140"/>
    </source>
</evidence>
<dbReference type="Pfam" id="PF11969">
    <property type="entry name" value="DcpS_C"/>
    <property type="match status" value="1"/>
</dbReference>
<evidence type="ECO:0000256" key="9">
    <source>
        <dbReference type="ARBA" id="ARBA00022664"/>
    </source>
</evidence>
<dbReference type="Pfam" id="PF05652">
    <property type="entry name" value="DcpS"/>
    <property type="match status" value="1"/>
</dbReference>
<dbReference type="FunFam" id="3.30.428.10:FF:000006">
    <property type="entry name" value="m7GpppX diphosphatase"/>
    <property type="match status" value="1"/>
</dbReference>
<dbReference type="InterPro" id="IPR019193">
    <property type="entry name" value="UBQ-conj_enz_E2-bd_prot"/>
</dbReference>
<dbReference type="GO" id="GO:0140932">
    <property type="term" value="F:5'-(N(7)-methyl 5'-triphosphoguanosine)-[mRNA] diphosphatase activity"/>
    <property type="evidence" value="ECO:0007669"/>
    <property type="project" value="UniProtKB-EC"/>
</dbReference>
<evidence type="ECO:0000256" key="3">
    <source>
        <dbReference type="ARBA" id="ARBA00010208"/>
    </source>
</evidence>
<comment type="subcellular location">
    <subcellularLocation>
        <location evidence="2">Cytoplasm</location>
    </subcellularLocation>
    <subcellularLocation>
        <location evidence="1">Nucleus</location>
    </subcellularLocation>
</comment>
<dbReference type="GO" id="GO:0000290">
    <property type="term" value="P:deadenylation-dependent decapping of nuclear-transcribed mRNA"/>
    <property type="evidence" value="ECO:0007669"/>
    <property type="project" value="InterPro"/>
</dbReference>
<dbReference type="VEuPathDB" id="VectorBase:PPAPM1_011910"/>
<evidence type="ECO:0000256" key="20">
    <source>
        <dbReference type="ARBA" id="ARBA00048222"/>
    </source>
</evidence>
<dbReference type="InterPro" id="IPR036265">
    <property type="entry name" value="HIT-like_sf"/>
</dbReference>
<accession>A0A1B0DAR6</accession>
<dbReference type="GO" id="GO:0005634">
    <property type="term" value="C:nucleus"/>
    <property type="evidence" value="ECO:0007669"/>
    <property type="project" value="UniProtKB-SubCell"/>
</dbReference>
<dbReference type="GO" id="GO:0008380">
    <property type="term" value="P:RNA splicing"/>
    <property type="evidence" value="ECO:0007669"/>
    <property type="project" value="UniProtKB-KW"/>
</dbReference>
<keyword evidence="10" id="KW-0378">Hydrolase</keyword>
<keyword evidence="7" id="KW-0963">Cytoplasm</keyword>
<dbReference type="VEuPathDB" id="VectorBase:PPAI004771"/>
<comment type="catalytic activity">
    <reaction evidence="20">
        <text>a 5'-end (N(7)-methyl 5'-triphosphoguanosine)-ribonucleoside in mRNA + H2O = N(7)-methyl-GMP + a 5'-end diphospho-ribonucleoside in mRNA + 2 H(+)</text>
        <dbReference type="Rhea" id="RHEA:65388"/>
        <dbReference type="Rhea" id="RHEA-COMP:17165"/>
        <dbReference type="Rhea" id="RHEA-COMP:17167"/>
        <dbReference type="ChEBI" id="CHEBI:15377"/>
        <dbReference type="ChEBI" id="CHEBI:15378"/>
        <dbReference type="ChEBI" id="CHEBI:58285"/>
        <dbReference type="ChEBI" id="CHEBI:156461"/>
        <dbReference type="ChEBI" id="CHEBI:167616"/>
        <dbReference type="EC" id="3.6.1.59"/>
    </reaction>
</comment>
<dbReference type="PANTHER" id="PTHR12978:SF0">
    <property type="entry name" value="M7GPPPX DIPHOSPHATASE"/>
    <property type="match status" value="1"/>
</dbReference>
<dbReference type="InterPro" id="IPR008594">
    <property type="entry name" value="DcpS/DCS2"/>
</dbReference>
<evidence type="ECO:0000313" key="22">
    <source>
        <dbReference type="Proteomes" id="UP000092462"/>
    </source>
</evidence>
<dbReference type="FunFam" id="3.30.200.40:FF:000001">
    <property type="entry name" value="m7GpppX diphosphatase"/>
    <property type="match status" value="1"/>
</dbReference>
<evidence type="ECO:0000256" key="16">
    <source>
        <dbReference type="ARBA" id="ARBA00030609"/>
    </source>
</evidence>
<evidence type="ECO:0000256" key="17">
    <source>
        <dbReference type="ARBA" id="ARBA00030789"/>
    </source>
</evidence>
<evidence type="ECO:0000256" key="6">
    <source>
        <dbReference type="ARBA" id="ARBA00015636"/>
    </source>
</evidence>
<proteinExistence type="inferred from homology"/>
<keyword evidence="8" id="KW-0597">Phosphoprotein</keyword>
<dbReference type="Gene3D" id="3.30.200.40">
    <property type="entry name" value="Scavenger mRNA decapping enzyme, N-terminal domain"/>
    <property type="match status" value="1"/>
</dbReference>
<protein>
    <recommendedName>
        <fullName evidence="6">m7GpppX diphosphatase</fullName>
        <ecNumber evidence="5">3.6.1.59</ecNumber>
    </recommendedName>
    <alternativeName>
        <fullName evidence="19">DCS-1</fullName>
    </alternativeName>
    <alternativeName>
        <fullName evidence="16">Decapping scavenger enzyme</fullName>
    </alternativeName>
    <alternativeName>
        <fullName evidence="17">Hint-related 7meGMP-directed hydrolase</fullName>
    </alternativeName>
    <alternativeName>
        <fullName evidence="15">Histidine triad nucleotide-binding protein 5</fullName>
    </alternativeName>
    <alternativeName>
        <fullName evidence="18">Histidine triad protein member 5</fullName>
    </alternativeName>
    <alternativeName>
        <fullName evidence="14">Scavenger mRNA-decapping enzyme DcpS</fullName>
    </alternativeName>
</protein>
<dbReference type="AlphaFoldDB" id="A0A1B0DAR6"/>
<evidence type="ECO:0000256" key="11">
    <source>
        <dbReference type="ARBA" id="ARBA00022990"/>
    </source>
</evidence>
<evidence type="ECO:0000256" key="2">
    <source>
        <dbReference type="ARBA" id="ARBA00004496"/>
    </source>
</evidence>
<evidence type="ECO:0000256" key="12">
    <source>
        <dbReference type="ARBA" id="ARBA00023187"/>
    </source>
</evidence>
<comment type="subunit">
    <text evidence="4">Homodimer. Associates with components of the exosome multienzyme ribonuclease complex, such as EXOSC3 and EXOSC4. Interacts with NDOR1.</text>
</comment>
<dbReference type="Gene3D" id="3.30.428.10">
    <property type="entry name" value="HIT-like"/>
    <property type="match status" value="1"/>
</dbReference>
<dbReference type="EMBL" id="AJVK01013382">
    <property type="status" value="NOT_ANNOTATED_CDS"/>
    <property type="molecule type" value="Genomic_DNA"/>
</dbReference>
<evidence type="ECO:0000256" key="10">
    <source>
        <dbReference type="ARBA" id="ARBA00022801"/>
    </source>
</evidence>
<evidence type="ECO:0000256" key="18">
    <source>
        <dbReference type="ARBA" id="ARBA00030830"/>
    </source>
</evidence>
<reference evidence="21" key="1">
    <citation type="submission" date="2022-08" db="UniProtKB">
        <authorList>
            <consortium name="EnsemblMetazoa"/>
        </authorList>
    </citation>
    <scope>IDENTIFICATION</scope>
    <source>
        <strain evidence="21">Israel</strain>
    </source>
</reference>
<comment type="similarity">
    <text evidence="3">Belongs to the HIT family.</text>
</comment>
<dbReference type="SUPFAM" id="SSF54197">
    <property type="entry name" value="HIT-like"/>
    <property type="match status" value="1"/>
</dbReference>
<dbReference type="Proteomes" id="UP000092462">
    <property type="component" value="Unassembled WGS sequence"/>
</dbReference>
<dbReference type="EnsemblMetazoa" id="PPAI004771-RA">
    <property type="protein sequence ID" value="PPAI004771-PA"/>
    <property type="gene ID" value="PPAI004771"/>
</dbReference>
<evidence type="ECO:0000256" key="13">
    <source>
        <dbReference type="ARBA" id="ARBA00023242"/>
    </source>
</evidence>
<evidence type="ECO:0000256" key="19">
    <source>
        <dbReference type="ARBA" id="ARBA00032946"/>
    </source>
</evidence>
<dbReference type="GO" id="GO:0000340">
    <property type="term" value="F:RNA 7-methylguanosine cap binding"/>
    <property type="evidence" value="ECO:0007669"/>
    <property type="project" value="TreeGrafter"/>
</dbReference>
<keyword evidence="11" id="KW-0007">Acetylation</keyword>
<evidence type="ECO:0000256" key="1">
    <source>
        <dbReference type="ARBA" id="ARBA00004123"/>
    </source>
</evidence>
<keyword evidence="9" id="KW-0507">mRNA processing</keyword>
<dbReference type="InterPro" id="IPR011145">
    <property type="entry name" value="Scavenger_mRNA_decap_enz_N"/>
</dbReference>
<keyword evidence="12" id="KW-0508">mRNA splicing</keyword>
<dbReference type="GO" id="GO:0000932">
    <property type="term" value="C:P-body"/>
    <property type="evidence" value="ECO:0007669"/>
    <property type="project" value="TreeGrafter"/>
</dbReference>
<evidence type="ECO:0000256" key="7">
    <source>
        <dbReference type="ARBA" id="ARBA00022490"/>
    </source>
</evidence>
<evidence type="ECO:0000256" key="5">
    <source>
        <dbReference type="ARBA" id="ARBA00012520"/>
    </source>
</evidence>
<keyword evidence="13" id="KW-0539">Nucleus</keyword>
<dbReference type="Pfam" id="PF09814">
    <property type="entry name" value="HECT_2"/>
    <property type="match status" value="1"/>
</dbReference>
<dbReference type="GO" id="GO:0006397">
    <property type="term" value="P:mRNA processing"/>
    <property type="evidence" value="ECO:0007669"/>
    <property type="project" value="UniProtKB-KW"/>
</dbReference>
<dbReference type="PANTHER" id="PTHR12978">
    <property type="entry name" value="HISTIDINE TRIAD HIT PROTEIN MEMBER"/>
    <property type="match status" value="1"/>
</dbReference>
<keyword evidence="22" id="KW-1185">Reference proteome</keyword>
<evidence type="ECO:0000313" key="21">
    <source>
        <dbReference type="EnsemblMetazoa" id="PPAI004771-PA"/>
    </source>
</evidence>